<reference evidence="4" key="1">
    <citation type="submission" date="2025-08" db="UniProtKB">
        <authorList>
            <consortium name="RefSeq"/>
        </authorList>
    </citation>
    <scope>IDENTIFICATION</scope>
    <source>
        <tissue evidence="4">Tentacle</tissue>
    </source>
</reference>
<accession>A0A6P8IUG5</accession>
<gene>
    <name evidence="4" type="primary">LOC116304221</name>
</gene>
<keyword evidence="3" id="KW-1185">Reference proteome</keyword>
<sequence>MLKSSNQLLRWTTLYHNIHQRSYYVWLNFVFNRVDTSRLEEFGPDRVAAEWVLRNGGGVKFLHHNGWVWNYNALVAGPREKYKLQKINGKNTCITTGGLLHLEGLKYLDYLNLHGCKYVGDVNKLLPVKETLEELDISLCTAITDISPLSQLKKLKKLNLTGLQRIKNREKAVEDLQKTLPDCEITDD</sequence>
<keyword evidence="2" id="KW-0677">Repeat</keyword>
<evidence type="ECO:0000256" key="2">
    <source>
        <dbReference type="ARBA" id="ARBA00022737"/>
    </source>
</evidence>
<dbReference type="Proteomes" id="UP000515163">
    <property type="component" value="Unplaced"/>
</dbReference>
<dbReference type="GeneID" id="116304221"/>
<proteinExistence type="predicted"/>
<name>A0A6P8IUG5_ACTTE</name>
<evidence type="ECO:0000313" key="4">
    <source>
        <dbReference type="RefSeq" id="XP_031569820.1"/>
    </source>
</evidence>
<dbReference type="OrthoDB" id="5859291at2759"/>
<keyword evidence="1" id="KW-0433">Leucine-rich repeat</keyword>
<dbReference type="RefSeq" id="XP_031569820.1">
    <property type="nucleotide sequence ID" value="XM_031713960.1"/>
</dbReference>
<evidence type="ECO:0000313" key="3">
    <source>
        <dbReference type="Proteomes" id="UP000515163"/>
    </source>
</evidence>
<evidence type="ECO:0000256" key="1">
    <source>
        <dbReference type="ARBA" id="ARBA00022614"/>
    </source>
</evidence>
<dbReference type="FunCoup" id="A0A6P8IUG5">
    <property type="interactions" value="861"/>
</dbReference>
<dbReference type="Pfam" id="PF12799">
    <property type="entry name" value="LRR_4"/>
    <property type="match status" value="1"/>
</dbReference>
<dbReference type="InterPro" id="IPR025875">
    <property type="entry name" value="Leu-rich_rpt_4"/>
</dbReference>
<dbReference type="InParanoid" id="A0A6P8IUG5"/>
<protein>
    <submittedName>
        <fullName evidence="4">ATP synthase subunit s, mitochondrial-like isoform X1</fullName>
    </submittedName>
</protein>
<dbReference type="KEGG" id="aten:116304221"/>
<organism evidence="3 4">
    <name type="scientific">Actinia tenebrosa</name>
    <name type="common">Australian red waratah sea anemone</name>
    <dbReference type="NCBI Taxonomy" id="6105"/>
    <lineage>
        <taxon>Eukaryota</taxon>
        <taxon>Metazoa</taxon>
        <taxon>Cnidaria</taxon>
        <taxon>Anthozoa</taxon>
        <taxon>Hexacorallia</taxon>
        <taxon>Actiniaria</taxon>
        <taxon>Actiniidae</taxon>
        <taxon>Actinia</taxon>
    </lineage>
</organism>
<dbReference type="Gene3D" id="3.80.10.10">
    <property type="entry name" value="Ribonuclease Inhibitor"/>
    <property type="match status" value="1"/>
</dbReference>
<dbReference type="SUPFAM" id="SSF52047">
    <property type="entry name" value="RNI-like"/>
    <property type="match status" value="1"/>
</dbReference>
<dbReference type="AlphaFoldDB" id="A0A6P8IUG5"/>
<dbReference type="InterPro" id="IPR032675">
    <property type="entry name" value="LRR_dom_sf"/>
</dbReference>